<reference evidence="1" key="1">
    <citation type="submission" date="2016-07" db="EMBL/GenBank/DDBJ databases">
        <authorList>
            <person name="Bretaudeau A."/>
        </authorList>
    </citation>
    <scope>NUCLEOTIDE SEQUENCE</scope>
    <source>
        <strain evidence="1">Rice</strain>
        <tissue evidence="1">Whole body</tissue>
    </source>
</reference>
<evidence type="ECO:0000313" key="1">
    <source>
        <dbReference type="EMBL" id="SOQ48240.1"/>
    </source>
</evidence>
<name>A0A2H1W581_SPOFR</name>
<dbReference type="AlphaFoldDB" id="A0A2H1W581"/>
<dbReference type="EMBL" id="ODYU01006418">
    <property type="protein sequence ID" value="SOQ48240.1"/>
    <property type="molecule type" value="Genomic_DNA"/>
</dbReference>
<gene>
    <name evidence="1" type="ORF">SFRICE_010018</name>
</gene>
<protein>
    <submittedName>
        <fullName evidence="1">SFRICE_010018</fullName>
    </submittedName>
</protein>
<organism evidence="1">
    <name type="scientific">Spodoptera frugiperda</name>
    <name type="common">Fall armyworm</name>
    <dbReference type="NCBI Taxonomy" id="7108"/>
    <lineage>
        <taxon>Eukaryota</taxon>
        <taxon>Metazoa</taxon>
        <taxon>Ecdysozoa</taxon>
        <taxon>Arthropoda</taxon>
        <taxon>Hexapoda</taxon>
        <taxon>Insecta</taxon>
        <taxon>Pterygota</taxon>
        <taxon>Neoptera</taxon>
        <taxon>Endopterygota</taxon>
        <taxon>Lepidoptera</taxon>
        <taxon>Glossata</taxon>
        <taxon>Ditrysia</taxon>
        <taxon>Noctuoidea</taxon>
        <taxon>Noctuidae</taxon>
        <taxon>Amphipyrinae</taxon>
        <taxon>Spodoptera</taxon>
    </lineage>
</organism>
<accession>A0A2H1W581</accession>
<sequence>MNKHTYHLMESNRRRPWTLETLEALQVRCQPFRGWEFKEMVIGPPVTQRKRCFTSVFFKAVVSLLSSRPIRHRVKI</sequence>
<proteinExistence type="predicted"/>